<evidence type="ECO:0000313" key="5">
    <source>
        <dbReference type="EMBL" id="SFO99385.1"/>
    </source>
</evidence>
<dbReference type="InterPro" id="IPR000524">
    <property type="entry name" value="Tscrpt_reg_HTH_GntR"/>
</dbReference>
<dbReference type="GO" id="GO:0003677">
    <property type="term" value="F:DNA binding"/>
    <property type="evidence" value="ECO:0007669"/>
    <property type="project" value="UniProtKB-KW"/>
</dbReference>
<evidence type="ECO:0000259" key="4">
    <source>
        <dbReference type="PROSITE" id="PS50949"/>
    </source>
</evidence>
<gene>
    <name evidence="5" type="ORF">SAMN04488056_11780</name>
</gene>
<dbReference type="InterPro" id="IPR036388">
    <property type="entry name" value="WH-like_DNA-bd_sf"/>
</dbReference>
<dbReference type="CDD" id="cd07377">
    <property type="entry name" value="WHTH_GntR"/>
    <property type="match status" value="1"/>
</dbReference>
<dbReference type="PANTHER" id="PTHR43537">
    <property type="entry name" value="TRANSCRIPTIONAL REGULATOR, GNTR FAMILY"/>
    <property type="match status" value="1"/>
</dbReference>
<dbReference type="Pfam" id="PF07729">
    <property type="entry name" value="FCD"/>
    <property type="match status" value="1"/>
</dbReference>
<evidence type="ECO:0000256" key="2">
    <source>
        <dbReference type="ARBA" id="ARBA00023125"/>
    </source>
</evidence>
<dbReference type="InterPro" id="IPR036390">
    <property type="entry name" value="WH_DNA-bd_sf"/>
</dbReference>
<feature type="domain" description="HTH gntR-type" evidence="4">
    <location>
        <begin position="31"/>
        <end position="99"/>
    </location>
</feature>
<dbReference type="Proteomes" id="UP000199236">
    <property type="component" value="Unassembled WGS sequence"/>
</dbReference>
<dbReference type="SUPFAM" id="SSF46785">
    <property type="entry name" value="Winged helix' DNA-binding domain"/>
    <property type="match status" value="1"/>
</dbReference>
<keyword evidence="3" id="KW-0804">Transcription</keyword>
<accession>A0A1I5LQ75</accession>
<organism evidence="5 6">
    <name type="scientific">Cohaesibacter marisflavi</name>
    <dbReference type="NCBI Taxonomy" id="655353"/>
    <lineage>
        <taxon>Bacteria</taxon>
        <taxon>Pseudomonadati</taxon>
        <taxon>Pseudomonadota</taxon>
        <taxon>Alphaproteobacteria</taxon>
        <taxon>Hyphomicrobiales</taxon>
        <taxon>Cohaesibacteraceae</taxon>
    </lineage>
</organism>
<dbReference type="PANTHER" id="PTHR43537:SF44">
    <property type="entry name" value="GNTR FAMILY REGULATORY PROTEIN"/>
    <property type="match status" value="1"/>
</dbReference>
<keyword evidence="2" id="KW-0238">DNA-binding</keyword>
<dbReference type="PRINTS" id="PR00035">
    <property type="entry name" value="HTHGNTR"/>
</dbReference>
<dbReference type="InterPro" id="IPR011711">
    <property type="entry name" value="GntR_C"/>
</dbReference>
<dbReference type="AlphaFoldDB" id="A0A1I5LQ75"/>
<dbReference type="InterPro" id="IPR008920">
    <property type="entry name" value="TF_FadR/GntR_C"/>
</dbReference>
<evidence type="ECO:0000313" key="6">
    <source>
        <dbReference type="Proteomes" id="UP000199236"/>
    </source>
</evidence>
<dbReference type="EMBL" id="FOVR01000017">
    <property type="protein sequence ID" value="SFO99385.1"/>
    <property type="molecule type" value="Genomic_DNA"/>
</dbReference>
<protein>
    <submittedName>
        <fullName evidence="5">Transcriptional regulator, GntR family</fullName>
    </submittedName>
</protein>
<dbReference type="PROSITE" id="PS50949">
    <property type="entry name" value="HTH_GNTR"/>
    <property type="match status" value="1"/>
</dbReference>
<dbReference type="SMART" id="SM00345">
    <property type="entry name" value="HTH_GNTR"/>
    <property type="match status" value="1"/>
</dbReference>
<dbReference type="Pfam" id="PF00392">
    <property type="entry name" value="GntR"/>
    <property type="match status" value="1"/>
</dbReference>
<evidence type="ECO:0000256" key="1">
    <source>
        <dbReference type="ARBA" id="ARBA00023015"/>
    </source>
</evidence>
<dbReference type="Gene3D" id="1.10.10.10">
    <property type="entry name" value="Winged helix-like DNA-binding domain superfamily/Winged helix DNA-binding domain"/>
    <property type="match status" value="1"/>
</dbReference>
<dbReference type="SMART" id="SM00895">
    <property type="entry name" value="FCD"/>
    <property type="match status" value="1"/>
</dbReference>
<dbReference type="Gene3D" id="1.20.120.530">
    <property type="entry name" value="GntR ligand-binding domain-like"/>
    <property type="match status" value="1"/>
</dbReference>
<dbReference type="SUPFAM" id="SSF48008">
    <property type="entry name" value="GntR ligand-binding domain-like"/>
    <property type="match status" value="1"/>
</dbReference>
<dbReference type="STRING" id="655353.SAMN04488056_11780"/>
<dbReference type="GO" id="GO:0003700">
    <property type="term" value="F:DNA-binding transcription factor activity"/>
    <property type="evidence" value="ECO:0007669"/>
    <property type="project" value="InterPro"/>
</dbReference>
<name>A0A1I5LQ75_9HYPH</name>
<proteinExistence type="predicted"/>
<keyword evidence="6" id="KW-1185">Reference proteome</keyword>
<keyword evidence="1" id="KW-0805">Transcription regulation</keyword>
<reference evidence="5 6" key="1">
    <citation type="submission" date="2016-10" db="EMBL/GenBank/DDBJ databases">
        <authorList>
            <person name="de Groot N.N."/>
        </authorList>
    </citation>
    <scope>NUCLEOTIDE SEQUENCE [LARGE SCALE GENOMIC DNA]</scope>
    <source>
        <strain evidence="5 6">CGMCC 1.9157</strain>
    </source>
</reference>
<evidence type="ECO:0000256" key="3">
    <source>
        <dbReference type="ARBA" id="ARBA00023163"/>
    </source>
</evidence>
<sequence length="258" mass="28278">MGDDGEKKTSNRIRDAIMSLTTAGGTSQQAFNNTSKVVDQLGMAIVSGDYAEQTMIPLDPDLEEMFGVSRTVIREAKKTLVGKGLLQSKAKVGTRVRPSSDWSMFDPDVLRWHASLRKPGPFMNELHEIRLIFEPAAAALVARRGLGEECAALTAECEHMAAAEDYVSYAVANIEFHTSILHMSGNRFLSSLGDMVQAALFSVYRLGYDNARINPDGNVQQASIDTYWQIVEAIRAKDAKRAETTMADAIALFKANIS</sequence>